<dbReference type="GO" id="GO:0003677">
    <property type="term" value="F:DNA binding"/>
    <property type="evidence" value="ECO:0007669"/>
    <property type="project" value="InterPro"/>
</dbReference>
<dbReference type="Pfam" id="PF00004">
    <property type="entry name" value="AAA"/>
    <property type="match status" value="1"/>
</dbReference>
<dbReference type="Gene3D" id="1.20.272.10">
    <property type="match status" value="1"/>
</dbReference>
<organism evidence="8 9">
    <name type="scientific">Cyanidium caldarium</name>
    <name type="common">Red alga</name>
    <dbReference type="NCBI Taxonomy" id="2771"/>
    <lineage>
        <taxon>Eukaryota</taxon>
        <taxon>Rhodophyta</taxon>
        <taxon>Bangiophyceae</taxon>
        <taxon>Cyanidiales</taxon>
        <taxon>Cyanidiaceae</taxon>
        <taxon>Cyanidium</taxon>
    </lineage>
</organism>
<keyword evidence="3" id="KW-0235">DNA replication</keyword>
<dbReference type="PANTHER" id="PTHR11669">
    <property type="entry name" value="REPLICATION FACTOR C / DNA POLYMERASE III GAMMA-TAU SUBUNIT"/>
    <property type="match status" value="1"/>
</dbReference>
<evidence type="ECO:0000259" key="7">
    <source>
        <dbReference type="SMART" id="SM00382"/>
    </source>
</evidence>
<dbReference type="Gene3D" id="3.40.50.300">
    <property type="entry name" value="P-loop containing nucleotide triphosphate hydrolases"/>
    <property type="match status" value="1"/>
</dbReference>
<dbReference type="GO" id="GO:0016887">
    <property type="term" value="F:ATP hydrolysis activity"/>
    <property type="evidence" value="ECO:0007669"/>
    <property type="project" value="InterPro"/>
</dbReference>
<dbReference type="InterPro" id="IPR027417">
    <property type="entry name" value="P-loop_NTPase"/>
</dbReference>
<dbReference type="InterPro" id="IPR008921">
    <property type="entry name" value="DNA_pol3_clamp-load_cplx_C"/>
</dbReference>
<accession>A0AAV9IVB4</accession>
<dbReference type="AlphaFoldDB" id="A0AAV9IVB4"/>
<dbReference type="GO" id="GO:0003689">
    <property type="term" value="F:DNA clamp loader activity"/>
    <property type="evidence" value="ECO:0007669"/>
    <property type="project" value="TreeGrafter"/>
</dbReference>
<evidence type="ECO:0000313" key="8">
    <source>
        <dbReference type="EMBL" id="KAK4536277.1"/>
    </source>
</evidence>
<evidence type="ECO:0000256" key="3">
    <source>
        <dbReference type="ARBA" id="ARBA00022705"/>
    </source>
</evidence>
<keyword evidence="6" id="KW-0539">Nucleus</keyword>
<dbReference type="InterPro" id="IPR003593">
    <property type="entry name" value="AAA+_ATPase"/>
</dbReference>
<dbReference type="FunFam" id="3.40.50.300:FF:000129">
    <property type="entry name" value="Replication factor C subunit 5"/>
    <property type="match status" value="1"/>
</dbReference>
<evidence type="ECO:0000256" key="4">
    <source>
        <dbReference type="ARBA" id="ARBA00022741"/>
    </source>
</evidence>
<reference evidence="8 9" key="1">
    <citation type="submission" date="2022-07" db="EMBL/GenBank/DDBJ databases">
        <title>Genome-wide signatures of adaptation to extreme environments.</title>
        <authorList>
            <person name="Cho C.H."/>
            <person name="Yoon H.S."/>
        </authorList>
    </citation>
    <scope>NUCLEOTIDE SEQUENCE [LARGE SCALE GENOMIC DNA]</scope>
    <source>
        <strain evidence="8 9">DBV 063 E5</strain>
    </source>
</reference>
<evidence type="ECO:0000256" key="1">
    <source>
        <dbReference type="ARBA" id="ARBA00004123"/>
    </source>
</evidence>
<comment type="caution">
    <text evidence="8">The sequence shown here is derived from an EMBL/GenBank/DDBJ whole genome shotgun (WGS) entry which is preliminary data.</text>
</comment>
<dbReference type="InterPro" id="IPR050238">
    <property type="entry name" value="DNA_Rep/Repair_Clamp_Loader"/>
</dbReference>
<dbReference type="SUPFAM" id="SSF48019">
    <property type="entry name" value="post-AAA+ oligomerization domain-like"/>
    <property type="match status" value="1"/>
</dbReference>
<comment type="similarity">
    <text evidence="2">Belongs to the activator 1 small subunits family.</text>
</comment>
<dbReference type="PANTHER" id="PTHR11669:SF9">
    <property type="entry name" value="REPLICATION FACTOR C SUBUNIT 5"/>
    <property type="match status" value="1"/>
</dbReference>
<keyword evidence="5" id="KW-0067">ATP-binding</keyword>
<dbReference type="FunFam" id="1.20.272.10:FF:000004">
    <property type="entry name" value="Replication factor C subunit 5"/>
    <property type="match status" value="1"/>
</dbReference>
<evidence type="ECO:0000256" key="6">
    <source>
        <dbReference type="ARBA" id="ARBA00023242"/>
    </source>
</evidence>
<dbReference type="CDD" id="cd18140">
    <property type="entry name" value="HLD_clamp_RFC"/>
    <property type="match status" value="1"/>
</dbReference>
<dbReference type="GO" id="GO:0005663">
    <property type="term" value="C:DNA replication factor C complex"/>
    <property type="evidence" value="ECO:0007669"/>
    <property type="project" value="TreeGrafter"/>
</dbReference>
<protein>
    <recommendedName>
        <fullName evidence="7">AAA+ ATPase domain-containing protein</fullName>
    </recommendedName>
</protein>
<dbReference type="EMBL" id="JANCYW010000008">
    <property type="protein sequence ID" value="KAK4536277.1"/>
    <property type="molecule type" value="Genomic_DNA"/>
</dbReference>
<dbReference type="Pfam" id="PF08542">
    <property type="entry name" value="Rep_fac_C"/>
    <property type="match status" value="1"/>
</dbReference>
<dbReference type="Proteomes" id="UP001301350">
    <property type="component" value="Unassembled WGS sequence"/>
</dbReference>
<evidence type="ECO:0000256" key="2">
    <source>
        <dbReference type="ARBA" id="ARBA00005378"/>
    </source>
</evidence>
<dbReference type="Gene3D" id="1.10.8.60">
    <property type="match status" value="1"/>
</dbReference>
<dbReference type="GO" id="GO:0006281">
    <property type="term" value="P:DNA repair"/>
    <property type="evidence" value="ECO:0007669"/>
    <property type="project" value="TreeGrafter"/>
</dbReference>
<dbReference type="SMART" id="SM00382">
    <property type="entry name" value="AAA"/>
    <property type="match status" value="1"/>
</dbReference>
<dbReference type="InterPro" id="IPR047854">
    <property type="entry name" value="RFC_lid"/>
</dbReference>
<evidence type="ECO:0000313" key="9">
    <source>
        <dbReference type="Proteomes" id="UP001301350"/>
    </source>
</evidence>
<dbReference type="GO" id="GO:0006261">
    <property type="term" value="P:DNA-templated DNA replication"/>
    <property type="evidence" value="ECO:0007669"/>
    <property type="project" value="TreeGrafter"/>
</dbReference>
<dbReference type="SUPFAM" id="SSF52540">
    <property type="entry name" value="P-loop containing nucleoside triphosphate hydrolases"/>
    <property type="match status" value="1"/>
</dbReference>
<sequence>MEVPDASGKAPLISPSSPLSGTADTLWLEKYRPQRLDDLVSHREIIATLRRMLANGTLPHLLFYGPPGTGKTSTILACAREMYGEHVPSMVLELNASDERGIDVVREQIKTFASTRCIFAAGPSVKLIVLDEADAMTPVAQAALRRVMEKYTANARFCIVCNYANKIIPAIQSRCMRFRFAPLCTEDMVPRLRQIADAERVQVTDDGMQALTQLSGGDMRRCIHVMQSTSLAAPDHRVTAAAVYTNTGHPSPQDLHAIVEALWRRELGDAYRCVAELKSDKSLALTDIVTGVHDTLMRTDLPVSAKAFLYEELANLEWRLASATSETIQMGALVGAFRLAASLVPDAPEENGGGAGRSRQRQRLAWMLQRGMSSGTRISS</sequence>
<keyword evidence="4" id="KW-0547">Nucleotide-binding</keyword>
<evidence type="ECO:0000256" key="5">
    <source>
        <dbReference type="ARBA" id="ARBA00022840"/>
    </source>
</evidence>
<dbReference type="CDD" id="cd00009">
    <property type="entry name" value="AAA"/>
    <property type="match status" value="1"/>
</dbReference>
<keyword evidence="9" id="KW-1185">Reference proteome</keyword>
<dbReference type="InterPro" id="IPR013748">
    <property type="entry name" value="Rep_factorC_C"/>
</dbReference>
<feature type="domain" description="AAA+ ATPase" evidence="7">
    <location>
        <begin position="57"/>
        <end position="185"/>
    </location>
</feature>
<dbReference type="GO" id="GO:0005524">
    <property type="term" value="F:ATP binding"/>
    <property type="evidence" value="ECO:0007669"/>
    <property type="project" value="UniProtKB-KW"/>
</dbReference>
<comment type="subcellular location">
    <subcellularLocation>
        <location evidence="1">Nucleus</location>
    </subcellularLocation>
</comment>
<gene>
    <name evidence="8" type="ORF">CDCA_CDCA08G2302</name>
</gene>
<dbReference type="NCBIfam" id="NF001679">
    <property type="entry name" value="PRK00440.1"/>
    <property type="match status" value="1"/>
</dbReference>
<dbReference type="InterPro" id="IPR003959">
    <property type="entry name" value="ATPase_AAA_core"/>
</dbReference>
<proteinExistence type="inferred from homology"/>
<name>A0AAV9IVB4_CYACA</name>
<dbReference type="GO" id="GO:0005634">
    <property type="term" value="C:nucleus"/>
    <property type="evidence" value="ECO:0007669"/>
    <property type="project" value="UniProtKB-SubCell"/>
</dbReference>